<name>A0A0L0EY14_9EUKA</name>
<organism evidence="2 3">
    <name type="scientific">Sphaeroforma arctica JP610</name>
    <dbReference type="NCBI Taxonomy" id="667725"/>
    <lineage>
        <taxon>Eukaryota</taxon>
        <taxon>Ichthyosporea</taxon>
        <taxon>Ichthyophonida</taxon>
        <taxon>Sphaeroforma</taxon>
    </lineage>
</organism>
<accession>A0A0L0EY14</accession>
<reference evidence="2 3" key="1">
    <citation type="submission" date="2011-02" db="EMBL/GenBank/DDBJ databases">
        <title>The Genome Sequence of Sphaeroforma arctica JP610.</title>
        <authorList>
            <consortium name="The Broad Institute Genome Sequencing Platform"/>
            <person name="Russ C."/>
            <person name="Cuomo C."/>
            <person name="Young S.K."/>
            <person name="Zeng Q."/>
            <person name="Gargeya S."/>
            <person name="Alvarado L."/>
            <person name="Berlin A."/>
            <person name="Chapman S.B."/>
            <person name="Chen Z."/>
            <person name="Freedman E."/>
            <person name="Gellesch M."/>
            <person name="Goldberg J."/>
            <person name="Griggs A."/>
            <person name="Gujja S."/>
            <person name="Heilman E."/>
            <person name="Heiman D."/>
            <person name="Howarth C."/>
            <person name="Mehta T."/>
            <person name="Neiman D."/>
            <person name="Pearson M."/>
            <person name="Roberts A."/>
            <person name="Saif S."/>
            <person name="Shea T."/>
            <person name="Shenoy N."/>
            <person name="Sisk P."/>
            <person name="Stolte C."/>
            <person name="Sykes S."/>
            <person name="White J."/>
            <person name="Yandava C."/>
            <person name="Burger G."/>
            <person name="Gray M.W."/>
            <person name="Holland P.W.H."/>
            <person name="King N."/>
            <person name="Lang F.B.F."/>
            <person name="Roger A.J."/>
            <person name="Ruiz-Trillo I."/>
            <person name="Haas B."/>
            <person name="Nusbaum C."/>
            <person name="Birren B."/>
        </authorList>
    </citation>
    <scope>NUCLEOTIDE SEQUENCE [LARGE SCALE GENOMIC DNA]</scope>
    <source>
        <strain evidence="2 3">JP610</strain>
    </source>
</reference>
<feature type="non-terminal residue" evidence="2">
    <location>
        <position position="64"/>
    </location>
</feature>
<dbReference type="EMBL" id="KQ255436">
    <property type="protein sequence ID" value="KNC69382.1"/>
    <property type="molecule type" value="Genomic_DNA"/>
</dbReference>
<keyword evidence="3" id="KW-1185">Reference proteome</keyword>
<evidence type="ECO:0000313" key="3">
    <source>
        <dbReference type="Proteomes" id="UP000054560"/>
    </source>
</evidence>
<protein>
    <submittedName>
        <fullName evidence="2">Uncharacterized protein</fullName>
    </submittedName>
</protein>
<evidence type="ECO:0000256" key="1">
    <source>
        <dbReference type="SAM" id="MobiDB-lite"/>
    </source>
</evidence>
<gene>
    <name evidence="2" type="ORF">SARC_18110</name>
</gene>
<proteinExistence type="predicted"/>
<evidence type="ECO:0000313" key="2">
    <source>
        <dbReference type="EMBL" id="KNC69382.1"/>
    </source>
</evidence>
<dbReference type="AlphaFoldDB" id="A0A0L0EY14"/>
<sequence>MALAARVILPTNPQSGPEAGTNNCSIVAADNTHTDTPQGKQLDEGVYGGPSNGSLLVLILGYVM</sequence>
<dbReference type="RefSeq" id="XP_014143284.1">
    <property type="nucleotide sequence ID" value="XM_014287809.1"/>
</dbReference>
<dbReference type="Proteomes" id="UP000054560">
    <property type="component" value="Unassembled WGS sequence"/>
</dbReference>
<feature type="compositionally biased region" description="Polar residues" evidence="1">
    <location>
        <begin position="11"/>
        <end position="22"/>
    </location>
</feature>
<dbReference type="GeneID" id="25918614"/>
<feature type="region of interest" description="Disordered" evidence="1">
    <location>
        <begin position="1"/>
        <end position="22"/>
    </location>
</feature>